<dbReference type="GO" id="GO:0051539">
    <property type="term" value="F:4 iron, 4 sulfur cluster binding"/>
    <property type="evidence" value="ECO:0007669"/>
    <property type="project" value="UniProtKB-UniRule"/>
</dbReference>
<dbReference type="PANTHER" id="PTHR10617:SF107">
    <property type="entry name" value="ELECTRON TRANSFER FLAVOPROTEIN-UBIQUINONE OXIDOREDUCTASE, MITOCHONDRIAL"/>
    <property type="match status" value="1"/>
</dbReference>
<dbReference type="InterPro" id="IPR002938">
    <property type="entry name" value="FAD-bd"/>
</dbReference>
<dbReference type="Proteomes" id="UP000027466">
    <property type="component" value="Unassembled WGS sequence"/>
</dbReference>
<reference evidence="8 9" key="1">
    <citation type="submission" date="2014-03" db="EMBL/GenBank/DDBJ databases">
        <title>Draft Genome Sequences of Four Burkholderia Strains.</title>
        <authorList>
            <person name="Liu X.Y."/>
            <person name="Li C.X."/>
            <person name="Xu J.H."/>
        </authorList>
    </citation>
    <scope>NUCLEOTIDE SEQUENCE [LARGE SCALE GENOMIC DNA]</scope>
    <source>
        <strain evidence="8 9">DSM 50014</strain>
    </source>
</reference>
<dbReference type="InterPro" id="IPR049398">
    <property type="entry name" value="ETF-QO/FixC_UQ-bd"/>
</dbReference>
<dbReference type="SUPFAM" id="SSF51905">
    <property type="entry name" value="FAD/NAD(P)-binding domain"/>
    <property type="match status" value="1"/>
</dbReference>
<keyword evidence="2 5" id="KW-0285">Flavoprotein</keyword>
<name>A0A069PCI5_9BURK</name>
<evidence type="ECO:0000256" key="5">
    <source>
        <dbReference type="RuleBase" id="RU366068"/>
    </source>
</evidence>
<dbReference type="STRING" id="60547.GCA_000751215_01026"/>
<dbReference type="GO" id="GO:0046872">
    <property type="term" value="F:metal ion binding"/>
    <property type="evidence" value="ECO:0007669"/>
    <property type="project" value="UniProtKB-KW"/>
</dbReference>
<gene>
    <name evidence="8" type="ORF">BG61_15430</name>
</gene>
<keyword evidence="3 5" id="KW-0274">FAD</keyword>
<proteinExistence type="predicted"/>
<evidence type="ECO:0000259" key="7">
    <source>
        <dbReference type="Pfam" id="PF21162"/>
    </source>
</evidence>
<evidence type="ECO:0000256" key="4">
    <source>
        <dbReference type="ARBA" id="ARBA00023002"/>
    </source>
</evidence>
<dbReference type="EC" id="1.5.5.1" evidence="5"/>
<keyword evidence="5" id="KW-0479">Metal-binding</keyword>
<comment type="caution">
    <text evidence="8">The sequence shown here is derived from an EMBL/GenBank/DDBJ whole genome shotgun (WGS) entry which is preliminary data.</text>
</comment>
<comment type="catalytic activity">
    <reaction evidence="5">
        <text>a ubiquinone + reduced [electron-transfer flavoprotein] = a ubiquinol + oxidized [electron-transfer flavoprotein] + H(+)</text>
        <dbReference type="Rhea" id="RHEA:24052"/>
        <dbReference type="Rhea" id="RHEA-COMP:9565"/>
        <dbReference type="Rhea" id="RHEA-COMP:9566"/>
        <dbReference type="Rhea" id="RHEA-COMP:10685"/>
        <dbReference type="Rhea" id="RHEA-COMP:10686"/>
        <dbReference type="ChEBI" id="CHEBI:15378"/>
        <dbReference type="ChEBI" id="CHEBI:16389"/>
        <dbReference type="ChEBI" id="CHEBI:17976"/>
        <dbReference type="ChEBI" id="CHEBI:57692"/>
        <dbReference type="ChEBI" id="CHEBI:58307"/>
        <dbReference type="EC" id="1.5.5.1"/>
    </reaction>
</comment>
<keyword evidence="5" id="KW-0411">Iron-sulfur</keyword>
<sequence length="387" mass="42158">MEYDVVIVGGGPAGLSAAIRLKQLAQEKGTDIGVCVLEKGSEIGAHILSGAVMDPRGLTELIPDWKEKGAPLDVGVTEDRFLFLTRDSAKQVPNWLLPDNFKNHGNYVISLANVTRWLGQQAEALGVEIFPGFPAAEVLYHDDGSVRGVVTGNMGVGKDGEPTENFQLGMELHAKYTLFCEGARGHLGRQLSDKFKLRKNADPQVYGLGIKELWEIDPVKHKPGLVIHTAGWPLENDTYGGSFLYHMDNNQVVVGFVVGLGYSNPYLSPFEEFQRYKTHPSIRAFLDGGKRISYGARAITAGGLMSLPKLVFPGGALVGDDAGFLNASRIKGSHAAIKSGKMAAEAAFDAVQAGRQSDELTAYPQAFDTSWLKTELYRARNFKQWMS</sequence>
<dbReference type="Gene3D" id="3.50.50.60">
    <property type="entry name" value="FAD/NAD(P)-binding domain"/>
    <property type="match status" value="1"/>
</dbReference>
<keyword evidence="5 8" id="KW-0830">Ubiquinone</keyword>
<dbReference type="PRINTS" id="PR00420">
    <property type="entry name" value="RNGMNOXGNASE"/>
</dbReference>
<evidence type="ECO:0000256" key="2">
    <source>
        <dbReference type="ARBA" id="ARBA00022630"/>
    </source>
</evidence>
<comment type="cofactor">
    <cofactor evidence="5">
        <name>[4Fe-4S] cluster</name>
        <dbReference type="ChEBI" id="CHEBI:49883"/>
    </cofactor>
    <text evidence="5">Binds 1 [4Fe-4S] cluster.</text>
</comment>
<dbReference type="InterPro" id="IPR036188">
    <property type="entry name" value="FAD/NAD-bd_sf"/>
</dbReference>
<organism evidence="8 9">
    <name type="scientific">Caballeronia glathei</name>
    <dbReference type="NCBI Taxonomy" id="60547"/>
    <lineage>
        <taxon>Bacteria</taxon>
        <taxon>Pseudomonadati</taxon>
        <taxon>Pseudomonadota</taxon>
        <taxon>Betaproteobacteria</taxon>
        <taxon>Burkholderiales</taxon>
        <taxon>Burkholderiaceae</taxon>
        <taxon>Caballeronia</taxon>
    </lineage>
</organism>
<dbReference type="GO" id="GO:0071949">
    <property type="term" value="F:FAD binding"/>
    <property type="evidence" value="ECO:0007669"/>
    <property type="project" value="InterPro"/>
</dbReference>
<keyword evidence="5" id="KW-0408">Iron</keyword>
<dbReference type="Gene3D" id="3.30.9.90">
    <property type="match status" value="1"/>
</dbReference>
<feature type="domain" description="FAD-binding" evidence="6">
    <location>
        <begin position="2"/>
        <end position="198"/>
    </location>
</feature>
<dbReference type="GO" id="GO:0004174">
    <property type="term" value="F:electron-transferring-flavoprotein dehydrogenase activity"/>
    <property type="evidence" value="ECO:0007669"/>
    <property type="project" value="UniProtKB-UniRule"/>
</dbReference>
<keyword evidence="9" id="KW-1185">Reference proteome</keyword>
<accession>A0A069PCI5</accession>
<protein>
    <recommendedName>
        <fullName evidence="5">Electron transfer flavoprotein-ubiquinone oxidoreductase</fullName>
        <shortName evidence="5">ETF-QO</shortName>
        <ecNumber evidence="5">1.5.5.1</ecNumber>
    </recommendedName>
</protein>
<evidence type="ECO:0000259" key="6">
    <source>
        <dbReference type="Pfam" id="PF01494"/>
    </source>
</evidence>
<keyword evidence="5" id="KW-0813">Transport</keyword>
<dbReference type="Pfam" id="PF21162">
    <property type="entry name" value="ETFQO_UQ-bd"/>
    <property type="match status" value="1"/>
</dbReference>
<comment type="cofactor">
    <cofactor evidence="1 5">
        <name>FAD</name>
        <dbReference type="ChEBI" id="CHEBI:57692"/>
    </cofactor>
</comment>
<dbReference type="EMBL" id="JFHC01000239">
    <property type="protein sequence ID" value="KDR37534.1"/>
    <property type="molecule type" value="Genomic_DNA"/>
</dbReference>
<keyword evidence="5" id="KW-0249">Electron transport</keyword>
<feature type="non-terminal residue" evidence="8">
    <location>
        <position position="387"/>
    </location>
</feature>
<comment type="function">
    <text evidence="5">Accepts electrons from ETF and reduces ubiquinone.</text>
</comment>
<keyword evidence="4 5" id="KW-0560">Oxidoreductase</keyword>
<evidence type="ECO:0000256" key="1">
    <source>
        <dbReference type="ARBA" id="ARBA00001974"/>
    </source>
</evidence>
<feature type="domain" description="ETF-QO/FixC ubiquinone-binding" evidence="7">
    <location>
        <begin position="206"/>
        <end position="299"/>
    </location>
</feature>
<dbReference type="InterPro" id="IPR040156">
    <property type="entry name" value="ETF-QO"/>
</dbReference>
<dbReference type="SUPFAM" id="SSF54373">
    <property type="entry name" value="FAD-linked reductases, C-terminal domain"/>
    <property type="match status" value="1"/>
</dbReference>
<evidence type="ECO:0000256" key="3">
    <source>
        <dbReference type="ARBA" id="ARBA00022827"/>
    </source>
</evidence>
<dbReference type="Pfam" id="PF01494">
    <property type="entry name" value="FAD_binding_3"/>
    <property type="match status" value="1"/>
</dbReference>
<dbReference type="AlphaFoldDB" id="A0A069PCI5"/>
<evidence type="ECO:0000313" key="9">
    <source>
        <dbReference type="Proteomes" id="UP000027466"/>
    </source>
</evidence>
<dbReference type="PANTHER" id="PTHR10617">
    <property type="entry name" value="ELECTRON TRANSFER FLAVOPROTEIN-UBIQUINONE OXIDOREDUCTASE"/>
    <property type="match status" value="1"/>
</dbReference>
<evidence type="ECO:0000313" key="8">
    <source>
        <dbReference type="EMBL" id="KDR37534.1"/>
    </source>
</evidence>